<name>A0ABN9X518_9DINO</name>
<protein>
    <submittedName>
        <fullName evidence="2">Uncharacterized protein</fullName>
    </submittedName>
</protein>
<reference evidence="2" key="1">
    <citation type="submission" date="2023-10" db="EMBL/GenBank/DDBJ databases">
        <authorList>
            <person name="Chen Y."/>
            <person name="Shah S."/>
            <person name="Dougan E. K."/>
            <person name="Thang M."/>
            <person name="Chan C."/>
        </authorList>
    </citation>
    <scope>NUCLEOTIDE SEQUENCE [LARGE SCALE GENOMIC DNA]</scope>
</reference>
<evidence type="ECO:0000256" key="1">
    <source>
        <dbReference type="SAM" id="MobiDB-lite"/>
    </source>
</evidence>
<comment type="caution">
    <text evidence="2">The sequence shown here is derived from an EMBL/GenBank/DDBJ whole genome shotgun (WGS) entry which is preliminary data.</text>
</comment>
<dbReference type="Proteomes" id="UP001189429">
    <property type="component" value="Unassembled WGS sequence"/>
</dbReference>
<evidence type="ECO:0000313" key="2">
    <source>
        <dbReference type="EMBL" id="CAK0893827.1"/>
    </source>
</evidence>
<proteinExistence type="predicted"/>
<accession>A0ABN9X518</accession>
<gene>
    <name evidence="2" type="ORF">PCOR1329_LOCUS73062</name>
</gene>
<sequence>MELCVCTRRGNSTNSNKPRPRLTVRTRSSSLSPRLPARRPAAAIQTKPLRPARPYRQAQSQKLCQKRRLGTRRLPRPRRTQRNRTGRRCSALVQRARELRERERAAQTAQAFGLDAGPQPLTPAPPGARDGLQSAGKGRRSRTPCGTTLP</sequence>
<feature type="compositionally biased region" description="Low complexity" evidence="1">
    <location>
        <begin position="25"/>
        <end position="43"/>
    </location>
</feature>
<dbReference type="EMBL" id="CAUYUJ010019815">
    <property type="protein sequence ID" value="CAK0893827.1"/>
    <property type="molecule type" value="Genomic_DNA"/>
</dbReference>
<feature type="compositionally biased region" description="Basic and acidic residues" evidence="1">
    <location>
        <begin position="95"/>
        <end position="105"/>
    </location>
</feature>
<keyword evidence="3" id="KW-1185">Reference proteome</keyword>
<feature type="compositionally biased region" description="Basic residues" evidence="1">
    <location>
        <begin position="64"/>
        <end position="87"/>
    </location>
</feature>
<feature type="region of interest" description="Disordered" evidence="1">
    <location>
        <begin position="1"/>
        <end position="150"/>
    </location>
</feature>
<feature type="non-terminal residue" evidence="2">
    <location>
        <position position="150"/>
    </location>
</feature>
<organism evidence="2 3">
    <name type="scientific">Prorocentrum cordatum</name>
    <dbReference type="NCBI Taxonomy" id="2364126"/>
    <lineage>
        <taxon>Eukaryota</taxon>
        <taxon>Sar</taxon>
        <taxon>Alveolata</taxon>
        <taxon>Dinophyceae</taxon>
        <taxon>Prorocentrales</taxon>
        <taxon>Prorocentraceae</taxon>
        <taxon>Prorocentrum</taxon>
    </lineage>
</organism>
<evidence type="ECO:0000313" key="3">
    <source>
        <dbReference type="Proteomes" id="UP001189429"/>
    </source>
</evidence>